<evidence type="ECO:0000313" key="2">
    <source>
        <dbReference type="EMBL" id="KAK7498352.1"/>
    </source>
</evidence>
<proteinExistence type="predicted"/>
<name>A0ABD0LGA8_9CAEN</name>
<sequence length="594" mass="68714">MSMRQQHVMNVLSKYCKKYFLYKHTPERTDDTKVIFRNATRRLDEDPYGETDKKRRRSYKSYLPTGGWPILELDDLVLDVLKEQLDPEGKSVIYKAIQRRRPPVPPKVEASPDESVLRDTSDLHESIAAGFSKIKSYLKETEDRIHYVSAGNDFRDHFERCLENHMAELEPASGDESCVSADGAALRSSKERLRADEIKFLQALRDLLKTLLLVRTRHLESTEPINLKILGTHRDTYQGRGIPLRSALRHRSMAPDFKAQIVTGAPPGWIPPFLQHHEGRQHTGFRSRTTDAGSHKYSSVRYSLTSESATSLQPTSRISSLSSVLDKDIQTEAKHGPKQSIVKSPSVSSFQQSKKIAKEDPKEEPLSRIFRQRWPTLWQGVAAVQQGTNFGRPYTAPARPKAENRTRMKSVTDIKNTRTEWATARNYMEKRVDEELERADKEKMEFFDICFDSLRNVPTGRAFELQQRMIEQDFLRCRYLRQKRVLYDYEVKSSWYKELQDDMYERFGKHNEAMNALMDQIRPYFKLSPTEPKLGQAKMALIVMSMPATEICYIHVQRALDFIVQKVMEAPPETLKVWLGTRNLPLVLLSELVE</sequence>
<feature type="compositionally biased region" description="Polar residues" evidence="1">
    <location>
        <begin position="341"/>
        <end position="354"/>
    </location>
</feature>
<feature type="compositionally biased region" description="Basic and acidic residues" evidence="1">
    <location>
        <begin position="356"/>
        <end position="365"/>
    </location>
</feature>
<reference evidence="2 3" key="1">
    <citation type="journal article" date="2023" name="Sci. Data">
        <title>Genome assembly of the Korean intertidal mud-creeper Batillaria attramentaria.</title>
        <authorList>
            <person name="Patra A.K."/>
            <person name="Ho P.T."/>
            <person name="Jun S."/>
            <person name="Lee S.J."/>
            <person name="Kim Y."/>
            <person name="Won Y.J."/>
        </authorList>
    </citation>
    <scope>NUCLEOTIDE SEQUENCE [LARGE SCALE GENOMIC DNA]</scope>
    <source>
        <strain evidence="2">Wonlab-2016</strain>
    </source>
</reference>
<organism evidence="2 3">
    <name type="scientific">Batillaria attramentaria</name>
    <dbReference type="NCBI Taxonomy" id="370345"/>
    <lineage>
        <taxon>Eukaryota</taxon>
        <taxon>Metazoa</taxon>
        <taxon>Spiralia</taxon>
        <taxon>Lophotrochozoa</taxon>
        <taxon>Mollusca</taxon>
        <taxon>Gastropoda</taxon>
        <taxon>Caenogastropoda</taxon>
        <taxon>Sorbeoconcha</taxon>
        <taxon>Cerithioidea</taxon>
        <taxon>Batillariidae</taxon>
        <taxon>Batillaria</taxon>
    </lineage>
</organism>
<dbReference type="EMBL" id="JACVVK020000051">
    <property type="protein sequence ID" value="KAK7498352.1"/>
    <property type="molecule type" value="Genomic_DNA"/>
</dbReference>
<dbReference type="Proteomes" id="UP001519460">
    <property type="component" value="Unassembled WGS sequence"/>
</dbReference>
<evidence type="ECO:0000313" key="3">
    <source>
        <dbReference type="Proteomes" id="UP001519460"/>
    </source>
</evidence>
<accession>A0ABD0LGA8</accession>
<evidence type="ECO:0000256" key="1">
    <source>
        <dbReference type="SAM" id="MobiDB-lite"/>
    </source>
</evidence>
<keyword evidence="3" id="KW-1185">Reference proteome</keyword>
<comment type="caution">
    <text evidence="2">The sequence shown here is derived from an EMBL/GenBank/DDBJ whole genome shotgun (WGS) entry which is preliminary data.</text>
</comment>
<feature type="region of interest" description="Disordered" evidence="1">
    <location>
        <begin position="333"/>
        <end position="365"/>
    </location>
</feature>
<gene>
    <name evidence="2" type="ORF">BaRGS_00010306</name>
</gene>
<protein>
    <submittedName>
        <fullName evidence="2">Uncharacterized protein</fullName>
    </submittedName>
</protein>
<dbReference type="AlphaFoldDB" id="A0ABD0LGA8"/>